<name>A0A0E9WU47_ANGAN</name>
<accession>A0A0E9WU47</accession>
<organism evidence="1">
    <name type="scientific">Anguilla anguilla</name>
    <name type="common">European freshwater eel</name>
    <name type="synonym">Muraena anguilla</name>
    <dbReference type="NCBI Taxonomy" id="7936"/>
    <lineage>
        <taxon>Eukaryota</taxon>
        <taxon>Metazoa</taxon>
        <taxon>Chordata</taxon>
        <taxon>Craniata</taxon>
        <taxon>Vertebrata</taxon>
        <taxon>Euteleostomi</taxon>
        <taxon>Actinopterygii</taxon>
        <taxon>Neopterygii</taxon>
        <taxon>Teleostei</taxon>
        <taxon>Anguilliformes</taxon>
        <taxon>Anguillidae</taxon>
        <taxon>Anguilla</taxon>
    </lineage>
</organism>
<dbReference type="EMBL" id="GBXM01015559">
    <property type="protein sequence ID" value="JAH93018.1"/>
    <property type="molecule type" value="Transcribed_RNA"/>
</dbReference>
<reference evidence="1" key="2">
    <citation type="journal article" date="2015" name="Fish Shellfish Immunol.">
        <title>Early steps in the European eel (Anguilla anguilla)-Vibrio vulnificus interaction in the gills: Role of the RtxA13 toxin.</title>
        <authorList>
            <person name="Callol A."/>
            <person name="Pajuelo D."/>
            <person name="Ebbesson L."/>
            <person name="Teles M."/>
            <person name="MacKenzie S."/>
            <person name="Amaro C."/>
        </authorList>
    </citation>
    <scope>NUCLEOTIDE SEQUENCE</scope>
</reference>
<dbReference type="AlphaFoldDB" id="A0A0E9WU47"/>
<reference evidence="1" key="1">
    <citation type="submission" date="2014-11" db="EMBL/GenBank/DDBJ databases">
        <authorList>
            <person name="Amaro Gonzalez C."/>
        </authorList>
    </citation>
    <scope>NUCLEOTIDE SEQUENCE</scope>
</reference>
<sequence length="60" mass="6733">MAFGMLGSGKRTKPRELQCPRKIMTQMDQAVDGQRAVEEVKSSVSCFPEVVMVTELLQLF</sequence>
<evidence type="ECO:0000313" key="1">
    <source>
        <dbReference type="EMBL" id="JAH93018.1"/>
    </source>
</evidence>
<proteinExistence type="predicted"/>
<protein>
    <submittedName>
        <fullName evidence="1">Uncharacterized protein</fullName>
    </submittedName>
</protein>